<dbReference type="AlphaFoldDB" id="A0A061QWZ6"/>
<reference evidence="1" key="1">
    <citation type="submission" date="2014-05" db="EMBL/GenBank/DDBJ databases">
        <title>The transcriptome of the halophilic microalga Tetraselmis sp. GSL018 isolated from the Great Salt Lake, Utah.</title>
        <authorList>
            <person name="Jinkerson R.E."/>
            <person name="D'Adamo S."/>
            <person name="Posewitz M.C."/>
        </authorList>
    </citation>
    <scope>NUCLEOTIDE SEQUENCE</scope>
    <source>
        <strain evidence="1">GSL018</strain>
    </source>
</reference>
<dbReference type="EMBL" id="GBEZ01023947">
    <property type="protein sequence ID" value="JAC62985.1"/>
    <property type="molecule type" value="Transcribed_RNA"/>
</dbReference>
<protein>
    <submittedName>
        <fullName evidence="1">Uncharacterized protein</fullName>
    </submittedName>
</protein>
<gene>
    <name evidence="1" type="ORF">TSPGSL018_21774</name>
</gene>
<proteinExistence type="predicted"/>
<accession>A0A061QWZ6</accession>
<feature type="non-terminal residue" evidence="1">
    <location>
        <position position="1"/>
    </location>
</feature>
<evidence type="ECO:0000313" key="1">
    <source>
        <dbReference type="EMBL" id="JAC62985.1"/>
    </source>
</evidence>
<sequence length="48" mass="5363">NNLYAWFFLFSMTEGNRGNQGAAVNVSEKLLAELLLTRSETNTPSGNW</sequence>
<name>A0A061QWZ6_9CHLO</name>
<organism evidence="1">
    <name type="scientific">Tetraselmis sp. GSL018</name>
    <dbReference type="NCBI Taxonomy" id="582737"/>
    <lineage>
        <taxon>Eukaryota</taxon>
        <taxon>Viridiplantae</taxon>
        <taxon>Chlorophyta</taxon>
        <taxon>core chlorophytes</taxon>
        <taxon>Chlorodendrophyceae</taxon>
        <taxon>Chlorodendrales</taxon>
        <taxon>Chlorodendraceae</taxon>
        <taxon>Tetraselmis</taxon>
    </lineage>
</organism>